<dbReference type="Proteomes" id="UP000612855">
    <property type="component" value="Unassembled WGS sequence"/>
</dbReference>
<feature type="chain" id="PRO_5036674783" evidence="2">
    <location>
        <begin position="20"/>
        <end position="252"/>
    </location>
</feature>
<sequence length="252" mass="27958">MIRALALLLLLATPLAAQEEVVLGMNQDNVRITADFDGSDLLIFGAVKRESPIIDPELEVIVTLAGPETPVTLHLKARRAGIWVNAETVRIAAAPSFYAVSSTGPLNEILRRTEDLRHSITIPRAIRSVGAASMTENPSDYIDALIRIRTGEQVYQDLESNVQLDQQTLFRTRIALPSNLTEGSYDTRVFLLREGHVVSRFDTTIEVRKVGLERWLYMMSQENPPIYGILSLSIAILAGWAASTLFRMIRSG</sequence>
<organism evidence="3 4">
    <name type="scientific">Primorskyibacter flagellatus</name>
    <dbReference type="NCBI Taxonomy" id="1387277"/>
    <lineage>
        <taxon>Bacteria</taxon>
        <taxon>Pseudomonadati</taxon>
        <taxon>Pseudomonadota</taxon>
        <taxon>Alphaproteobacteria</taxon>
        <taxon>Rhodobacterales</taxon>
        <taxon>Roseobacteraceae</taxon>
        <taxon>Primorskyibacter</taxon>
    </lineage>
</organism>
<keyword evidence="2" id="KW-0732">Signal</keyword>
<evidence type="ECO:0000256" key="1">
    <source>
        <dbReference type="SAM" id="Phobius"/>
    </source>
</evidence>
<protein>
    <submittedName>
        <fullName evidence="3">Membrane protein</fullName>
    </submittedName>
</protein>
<keyword evidence="1" id="KW-1133">Transmembrane helix</keyword>
<evidence type="ECO:0000313" key="4">
    <source>
        <dbReference type="Proteomes" id="UP000612855"/>
    </source>
</evidence>
<gene>
    <name evidence="3" type="ORF">GCM10011360_31160</name>
</gene>
<dbReference type="AlphaFoldDB" id="A0A917EGQ7"/>
<keyword evidence="1" id="KW-0472">Membrane</keyword>
<keyword evidence="1" id="KW-0812">Transmembrane</keyword>
<comment type="caution">
    <text evidence="3">The sequence shown here is derived from an EMBL/GenBank/DDBJ whole genome shotgun (WGS) entry which is preliminary data.</text>
</comment>
<reference evidence="4" key="1">
    <citation type="journal article" date="2019" name="Int. J. Syst. Evol. Microbiol.">
        <title>The Global Catalogue of Microorganisms (GCM) 10K type strain sequencing project: providing services to taxonomists for standard genome sequencing and annotation.</title>
        <authorList>
            <consortium name="The Broad Institute Genomics Platform"/>
            <consortium name="The Broad Institute Genome Sequencing Center for Infectious Disease"/>
            <person name="Wu L."/>
            <person name="Ma J."/>
        </authorList>
    </citation>
    <scope>NUCLEOTIDE SEQUENCE [LARGE SCALE GENOMIC DNA]</scope>
    <source>
        <strain evidence="4">CGMCC 1.12664</strain>
    </source>
</reference>
<name>A0A917EGQ7_9RHOB</name>
<keyword evidence="4" id="KW-1185">Reference proteome</keyword>
<evidence type="ECO:0000256" key="2">
    <source>
        <dbReference type="SAM" id="SignalP"/>
    </source>
</evidence>
<proteinExistence type="predicted"/>
<feature type="signal peptide" evidence="2">
    <location>
        <begin position="1"/>
        <end position="19"/>
    </location>
</feature>
<dbReference type="RefSeq" id="WP_188478760.1">
    <property type="nucleotide sequence ID" value="NZ_BMFJ01000002.1"/>
</dbReference>
<dbReference type="Pfam" id="PF09608">
    <property type="entry name" value="Alph_Pro_TM"/>
    <property type="match status" value="1"/>
</dbReference>
<dbReference type="EMBL" id="BMFJ01000002">
    <property type="protein sequence ID" value="GGE41453.1"/>
    <property type="molecule type" value="Genomic_DNA"/>
</dbReference>
<dbReference type="InterPro" id="IPR019088">
    <property type="entry name" value="CHP02186-rel_TM"/>
</dbReference>
<accession>A0A917EGQ7</accession>
<evidence type="ECO:0000313" key="3">
    <source>
        <dbReference type="EMBL" id="GGE41453.1"/>
    </source>
</evidence>
<feature type="transmembrane region" description="Helical" evidence="1">
    <location>
        <begin position="226"/>
        <end position="246"/>
    </location>
</feature>